<dbReference type="InterPro" id="IPR004837">
    <property type="entry name" value="NaCa_Exmemb"/>
</dbReference>
<feature type="transmembrane region" description="Helical" evidence="9">
    <location>
        <begin position="127"/>
        <end position="146"/>
    </location>
</feature>
<evidence type="ECO:0000256" key="2">
    <source>
        <dbReference type="ARBA" id="ARBA00008170"/>
    </source>
</evidence>
<organism evidence="11 12">
    <name type="scientific">Calocera viscosa (strain TUFC12733)</name>
    <dbReference type="NCBI Taxonomy" id="1330018"/>
    <lineage>
        <taxon>Eukaryota</taxon>
        <taxon>Fungi</taxon>
        <taxon>Dikarya</taxon>
        <taxon>Basidiomycota</taxon>
        <taxon>Agaricomycotina</taxon>
        <taxon>Dacrymycetes</taxon>
        <taxon>Dacrymycetales</taxon>
        <taxon>Dacrymycetaceae</taxon>
        <taxon>Calocera</taxon>
    </lineage>
</organism>
<evidence type="ECO:0000256" key="4">
    <source>
        <dbReference type="ARBA" id="ARBA00022692"/>
    </source>
</evidence>
<feature type="transmembrane region" description="Helical" evidence="9">
    <location>
        <begin position="158"/>
        <end position="179"/>
    </location>
</feature>
<dbReference type="InterPro" id="IPR004713">
    <property type="entry name" value="CaH_exchang"/>
</dbReference>
<dbReference type="PANTHER" id="PTHR31503:SF20">
    <property type="entry name" value="CA(2+)_H(+) EXCHANGER, PUTATIVE (EUROFUNG)-RELATED"/>
    <property type="match status" value="1"/>
</dbReference>
<feature type="transmembrane region" description="Helical" evidence="9">
    <location>
        <begin position="104"/>
        <end position="121"/>
    </location>
</feature>
<feature type="compositionally biased region" description="Polar residues" evidence="8">
    <location>
        <begin position="1"/>
        <end position="29"/>
    </location>
</feature>
<keyword evidence="12" id="KW-1185">Reference proteome</keyword>
<name>A0A167KX97_CALVF</name>
<evidence type="ECO:0000256" key="1">
    <source>
        <dbReference type="ARBA" id="ARBA00004127"/>
    </source>
</evidence>
<reference evidence="11 12" key="1">
    <citation type="journal article" date="2016" name="Mol. Biol. Evol.">
        <title>Comparative Genomics of Early-Diverging Mushroom-Forming Fungi Provides Insights into the Origins of Lignocellulose Decay Capabilities.</title>
        <authorList>
            <person name="Nagy L.G."/>
            <person name="Riley R."/>
            <person name="Tritt A."/>
            <person name="Adam C."/>
            <person name="Daum C."/>
            <person name="Floudas D."/>
            <person name="Sun H."/>
            <person name="Yadav J.S."/>
            <person name="Pangilinan J."/>
            <person name="Larsson K.H."/>
            <person name="Matsuura K."/>
            <person name="Barry K."/>
            <person name="Labutti K."/>
            <person name="Kuo R."/>
            <person name="Ohm R.A."/>
            <person name="Bhattacharya S.S."/>
            <person name="Shirouzu T."/>
            <person name="Yoshinaga Y."/>
            <person name="Martin F.M."/>
            <person name="Grigoriev I.V."/>
            <person name="Hibbett D.S."/>
        </authorList>
    </citation>
    <scope>NUCLEOTIDE SEQUENCE [LARGE SCALE GENOMIC DNA]</scope>
    <source>
        <strain evidence="11 12">TUFC12733</strain>
    </source>
</reference>
<feature type="transmembrane region" description="Helical" evidence="9">
    <location>
        <begin position="463"/>
        <end position="486"/>
    </location>
</feature>
<dbReference type="InterPro" id="IPR044880">
    <property type="entry name" value="NCX_ion-bd_dom_sf"/>
</dbReference>
<dbReference type="Proteomes" id="UP000076738">
    <property type="component" value="Unassembled WGS sequence"/>
</dbReference>
<feature type="compositionally biased region" description="Basic and acidic residues" evidence="8">
    <location>
        <begin position="377"/>
        <end position="399"/>
    </location>
</feature>
<evidence type="ECO:0000256" key="9">
    <source>
        <dbReference type="SAM" id="Phobius"/>
    </source>
</evidence>
<dbReference type="PANTHER" id="PTHR31503">
    <property type="entry name" value="VACUOLAR CALCIUM ION TRANSPORTER"/>
    <property type="match status" value="1"/>
</dbReference>
<dbReference type="Gene3D" id="1.20.1420.30">
    <property type="entry name" value="NCX, central ion-binding region"/>
    <property type="match status" value="2"/>
</dbReference>
<feature type="region of interest" description="Disordered" evidence="8">
    <location>
        <begin position="330"/>
        <end position="417"/>
    </location>
</feature>
<gene>
    <name evidence="11" type="ORF">CALVIDRAFT_599266</name>
</gene>
<feature type="domain" description="Sodium/calcium exchanger membrane region" evidence="10">
    <location>
        <begin position="429"/>
        <end position="571"/>
    </location>
</feature>
<feature type="transmembrane region" description="Helical" evidence="9">
    <location>
        <begin position="271"/>
        <end position="292"/>
    </location>
</feature>
<feature type="transmembrane region" description="Helical" evidence="9">
    <location>
        <begin position="530"/>
        <end position="546"/>
    </location>
</feature>
<evidence type="ECO:0000256" key="8">
    <source>
        <dbReference type="SAM" id="MobiDB-lite"/>
    </source>
</evidence>
<dbReference type="GO" id="GO:0006874">
    <property type="term" value="P:intracellular calcium ion homeostasis"/>
    <property type="evidence" value="ECO:0007669"/>
    <property type="project" value="TreeGrafter"/>
</dbReference>
<keyword evidence="5 9" id="KW-1133">Transmembrane helix</keyword>
<evidence type="ECO:0000256" key="3">
    <source>
        <dbReference type="ARBA" id="ARBA00022448"/>
    </source>
</evidence>
<protein>
    <submittedName>
        <fullName evidence="11">Calcium/proton exchanger</fullName>
    </submittedName>
</protein>
<comment type="subcellular location">
    <subcellularLocation>
        <location evidence="1">Endomembrane system</location>
        <topology evidence="1">Multi-pass membrane protein</topology>
    </subcellularLocation>
</comment>
<dbReference type="GO" id="GO:0012505">
    <property type="term" value="C:endomembrane system"/>
    <property type="evidence" value="ECO:0007669"/>
    <property type="project" value="UniProtKB-SubCell"/>
</dbReference>
<evidence type="ECO:0000313" key="11">
    <source>
        <dbReference type="EMBL" id="KZO95110.1"/>
    </source>
</evidence>
<dbReference type="EMBL" id="KV417290">
    <property type="protein sequence ID" value="KZO95110.1"/>
    <property type="molecule type" value="Genomic_DNA"/>
</dbReference>
<evidence type="ECO:0000256" key="6">
    <source>
        <dbReference type="ARBA" id="ARBA00023065"/>
    </source>
</evidence>
<feature type="transmembrane region" description="Helical" evidence="9">
    <location>
        <begin position="191"/>
        <end position="209"/>
    </location>
</feature>
<evidence type="ECO:0000313" key="12">
    <source>
        <dbReference type="Proteomes" id="UP000076738"/>
    </source>
</evidence>
<evidence type="ECO:0000259" key="10">
    <source>
        <dbReference type="Pfam" id="PF01699"/>
    </source>
</evidence>
<sequence length="586" mass="63571">MSQVTPGGRRSSTLVQRPSNQSRANTYPQLEQRGRTRKTSDSLPSPVTADPTDSAKAARRWRLSLDFAQAMARFKRAHLTPPRKLKAEAPTTYNSIMTIIKSSWLNLLLVFIPVGWALHFINVTPVAVFVTTFLAIIPLAALLAFSTEELAIRVGETLGGLLNATLGNAVELIVAIIALTQCKLTVVQSSLIGSILSNLLLVLGMCFYAGGVKYSEQGFLVTPSQINSELLFLSVVAVLLPGAFDIAVRTSNSSDNSTSDDVPTSVLASDILQMSHGVAVILLFIYICYLIFTLWSHAGVMNATSEESTRYPPDFKGPKMLMRNVHKRWNESFPRSKSPTKHRPALPFPLEANAEGPVPSDSPAPPDGFASAPELHGSVEDQERLTHARMEDDRLETGEGSHVANGYDGPTETTDDDEQELQMNIPVTIGLLAIVTVLVGVTAEFLVDSIDGVTATGAISEEWVGLILLPIVGNAAEHVTAVTVAIKDKLDLSIAVAVGSSIQIAVFVIPFIVVLAWIMGKPLTMLFDPFESVVLFLTVLTVNYTTQDSKSNWLEGMVLMMLYVIVAVSFWFYPGYNPSQALNLPC</sequence>
<comment type="similarity">
    <text evidence="2">Belongs to the Ca(2+):cation antiporter (CaCA) (TC 2.A.19) family.</text>
</comment>
<dbReference type="FunFam" id="1.20.1420.30:FF:000024">
    <property type="entry name" value="Calcium/proton exchanger, variant"/>
    <property type="match status" value="1"/>
</dbReference>
<dbReference type="OrthoDB" id="1699231at2759"/>
<keyword evidence="4 9" id="KW-0812">Transmembrane</keyword>
<feature type="transmembrane region" description="Helical" evidence="9">
    <location>
        <begin position="493"/>
        <end position="518"/>
    </location>
</feature>
<feature type="transmembrane region" description="Helical" evidence="9">
    <location>
        <begin position="425"/>
        <end position="443"/>
    </location>
</feature>
<keyword evidence="6" id="KW-0406">Ion transport</keyword>
<feature type="domain" description="Sodium/calcium exchanger membrane region" evidence="10">
    <location>
        <begin position="126"/>
        <end position="295"/>
    </location>
</feature>
<feature type="transmembrane region" description="Helical" evidence="9">
    <location>
        <begin position="553"/>
        <end position="573"/>
    </location>
</feature>
<dbReference type="GO" id="GO:0000329">
    <property type="term" value="C:fungal-type vacuole membrane"/>
    <property type="evidence" value="ECO:0007669"/>
    <property type="project" value="TreeGrafter"/>
</dbReference>
<evidence type="ECO:0000256" key="5">
    <source>
        <dbReference type="ARBA" id="ARBA00022989"/>
    </source>
</evidence>
<feature type="transmembrane region" description="Helical" evidence="9">
    <location>
        <begin position="230"/>
        <end position="251"/>
    </location>
</feature>
<evidence type="ECO:0000256" key="7">
    <source>
        <dbReference type="ARBA" id="ARBA00023136"/>
    </source>
</evidence>
<proteinExistence type="inferred from homology"/>
<dbReference type="GO" id="GO:0015369">
    <property type="term" value="F:calcium:proton antiporter activity"/>
    <property type="evidence" value="ECO:0007669"/>
    <property type="project" value="TreeGrafter"/>
</dbReference>
<keyword evidence="3" id="KW-0813">Transport</keyword>
<dbReference type="STRING" id="1330018.A0A167KX97"/>
<feature type="region of interest" description="Disordered" evidence="8">
    <location>
        <begin position="1"/>
        <end position="55"/>
    </location>
</feature>
<dbReference type="Pfam" id="PF01699">
    <property type="entry name" value="Na_Ca_ex"/>
    <property type="match status" value="2"/>
</dbReference>
<dbReference type="AlphaFoldDB" id="A0A167KX97"/>
<accession>A0A167KX97</accession>
<keyword evidence="7 9" id="KW-0472">Membrane</keyword>